<dbReference type="Proteomes" id="UP000326757">
    <property type="component" value="Unassembled WGS sequence"/>
</dbReference>
<dbReference type="AlphaFoldDB" id="A0A5N6KLA0"/>
<evidence type="ECO:0000313" key="2">
    <source>
        <dbReference type="EMBL" id="KAB8304472.1"/>
    </source>
</evidence>
<protein>
    <recommendedName>
        <fullName evidence="4">Transmembrane protein</fullName>
    </recommendedName>
</protein>
<keyword evidence="1" id="KW-0812">Transmembrane</keyword>
<evidence type="ECO:0000313" key="3">
    <source>
        <dbReference type="Proteomes" id="UP000326757"/>
    </source>
</evidence>
<reference evidence="2 3" key="1">
    <citation type="submission" date="2019-06" db="EMBL/GenBank/DDBJ databases">
        <title>Genome Sequence of the Brown Rot Fungal Pathogen Monilinia laxa.</title>
        <authorList>
            <person name="De Miccolis Angelini R.M."/>
            <person name="Landi L."/>
            <person name="Abate D."/>
            <person name="Pollastro S."/>
            <person name="Romanazzi G."/>
            <person name="Faretra F."/>
        </authorList>
    </citation>
    <scope>NUCLEOTIDE SEQUENCE [LARGE SCALE GENOMIC DNA]</scope>
    <source>
        <strain evidence="2 3">Mlax316</strain>
    </source>
</reference>
<sequence>MVFLKVQDTPVGIMRVWSKVKKVGGLVLVTREGLLWFKTLGLMVGEFLLLAVWAHWVMFVILLRIAVIVNEPD</sequence>
<proteinExistence type="predicted"/>
<evidence type="ECO:0008006" key="4">
    <source>
        <dbReference type="Google" id="ProtNLM"/>
    </source>
</evidence>
<gene>
    <name evidence="2" type="ORF">EYC80_003865</name>
</gene>
<organism evidence="2 3">
    <name type="scientific">Monilinia laxa</name>
    <name type="common">Brown rot fungus</name>
    <name type="synonym">Sclerotinia laxa</name>
    <dbReference type="NCBI Taxonomy" id="61186"/>
    <lineage>
        <taxon>Eukaryota</taxon>
        <taxon>Fungi</taxon>
        <taxon>Dikarya</taxon>
        <taxon>Ascomycota</taxon>
        <taxon>Pezizomycotina</taxon>
        <taxon>Leotiomycetes</taxon>
        <taxon>Helotiales</taxon>
        <taxon>Sclerotiniaceae</taxon>
        <taxon>Monilinia</taxon>
    </lineage>
</organism>
<evidence type="ECO:0000256" key="1">
    <source>
        <dbReference type="SAM" id="Phobius"/>
    </source>
</evidence>
<keyword evidence="3" id="KW-1185">Reference proteome</keyword>
<keyword evidence="1" id="KW-1133">Transmembrane helix</keyword>
<accession>A0A5N6KLA0</accession>
<name>A0A5N6KLA0_MONLA</name>
<comment type="caution">
    <text evidence="2">The sequence shown here is derived from an EMBL/GenBank/DDBJ whole genome shotgun (WGS) entry which is preliminary data.</text>
</comment>
<feature type="transmembrane region" description="Helical" evidence="1">
    <location>
        <begin position="47"/>
        <end position="69"/>
    </location>
</feature>
<keyword evidence="1" id="KW-0472">Membrane</keyword>
<dbReference type="EMBL" id="VIGI01000001">
    <property type="protein sequence ID" value="KAB8304472.1"/>
    <property type="molecule type" value="Genomic_DNA"/>
</dbReference>